<reference evidence="6 7" key="1">
    <citation type="submission" date="2020-06" db="EMBL/GenBank/DDBJ databases">
        <title>Transcriptomic and genomic resources for Thalictrum thalictroides and T. hernandezii: Facilitating candidate gene discovery in an emerging model plant lineage.</title>
        <authorList>
            <person name="Arias T."/>
            <person name="Riano-Pachon D.M."/>
            <person name="Di Stilio V.S."/>
        </authorList>
    </citation>
    <scope>NUCLEOTIDE SEQUENCE [LARGE SCALE GENOMIC DNA]</scope>
    <source>
        <strain evidence="7">cv. WT478/WT964</strain>
        <tissue evidence="6">Leaves</tissue>
    </source>
</reference>
<dbReference type="OrthoDB" id="10261433at2759"/>
<evidence type="ECO:0000313" key="7">
    <source>
        <dbReference type="Proteomes" id="UP000554482"/>
    </source>
</evidence>
<dbReference type="Gene3D" id="3.90.1150.10">
    <property type="entry name" value="Aspartate Aminotransferase, domain 1"/>
    <property type="match status" value="1"/>
</dbReference>
<dbReference type="EMBL" id="JABWDY010040341">
    <property type="protein sequence ID" value="KAF5178193.1"/>
    <property type="molecule type" value="Genomic_DNA"/>
</dbReference>
<evidence type="ECO:0000313" key="6">
    <source>
        <dbReference type="EMBL" id="KAF5178193.1"/>
    </source>
</evidence>
<dbReference type="PANTHER" id="PTHR45688">
    <property type="match status" value="1"/>
</dbReference>
<dbReference type="GO" id="GO:0019481">
    <property type="term" value="P:L-alanine catabolic process, by transamination"/>
    <property type="evidence" value="ECO:0007669"/>
    <property type="project" value="TreeGrafter"/>
</dbReference>
<gene>
    <name evidence="6" type="ORF">FRX31_032220</name>
</gene>
<organism evidence="6 7">
    <name type="scientific">Thalictrum thalictroides</name>
    <name type="common">Rue-anemone</name>
    <name type="synonym">Anemone thalictroides</name>
    <dbReference type="NCBI Taxonomy" id="46969"/>
    <lineage>
        <taxon>Eukaryota</taxon>
        <taxon>Viridiplantae</taxon>
        <taxon>Streptophyta</taxon>
        <taxon>Embryophyta</taxon>
        <taxon>Tracheophyta</taxon>
        <taxon>Spermatophyta</taxon>
        <taxon>Magnoliopsida</taxon>
        <taxon>Ranunculales</taxon>
        <taxon>Ranunculaceae</taxon>
        <taxon>Thalictroideae</taxon>
        <taxon>Thalictrum</taxon>
    </lineage>
</organism>
<dbReference type="GO" id="GO:0009436">
    <property type="term" value="P:glyoxylate catabolic process"/>
    <property type="evidence" value="ECO:0007669"/>
    <property type="project" value="TreeGrafter"/>
</dbReference>
<keyword evidence="7" id="KW-1185">Reference proteome</keyword>
<name>A0A7J6UZV1_THATH</name>
<dbReference type="InterPro" id="IPR015422">
    <property type="entry name" value="PyrdxlP-dep_Trfase_small"/>
</dbReference>
<dbReference type="GO" id="GO:0005739">
    <property type="term" value="C:mitochondrion"/>
    <property type="evidence" value="ECO:0007669"/>
    <property type="project" value="UniProtKB-SubCell"/>
</dbReference>
<keyword evidence="4 6" id="KW-0032">Aminotransferase</keyword>
<comment type="subcellular location">
    <subcellularLocation>
        <location evidence="2">Mitochondrion</location>
    </subcellularLocation>
</comment>
<evidence type="ECO:0000256" key="2">
    <source>
        <dbReference type="ARBA" id="ARBA00004173"/>
    </source>
</evidence>
<evidence type="ECO:0000256" key="1">
    <source>
        <dbReference type="ARBA" id="ARBA00001933"/>
    </source>
</evidence>
<proteinExistence type="inferred from homology"/>
<protein>
    <submittedName>
        <fullName evidence="6">Alanine--glyoxylate aminotransferase 2-like protein</fullName>
    </submittedName>
</protein>
<evidence type="ECO:0000256" key="3">
    <source>
        <dbReference type="ARBA" id="ARBA00008954"/>
    </source>
</evidence>
<comment type="cofactor">
    <cofactor evidence="1">
        <name>pyridoxal 5'-phosphate</name>
        <dbReference type="ChEBI" id="CHEBI:597326"/>
    </cofactor>
</comment>
<keyword evidence="5 6" id="KW-0808">Transferase</keyword>
<evidence type="ECO:0000256" key="4">
    <source>
        <dbReference type="ARBA" id="ARBA00022576"/>
    </source>
</evidence>
<dbReference type="AlphaFoldDB" id="A0A7J6UZV1"/>
<dbReference type="Proteomes" id="UP000554482">
    <property type="component" value="Unassembled WGS sequence"/>
</dbReference>
<comment type="caution">
    <text evidence="6">The sequence shown here is derived from an EMBL/GenBank/DDBJ whole genome shotgun (WGS) entry which is preliminary data.</text>
</comment>
<evidence type="ECO:0000256" key="5">
    <source>
        <dbReference type="ARBA" id="ARBA00022679"/>
    </source>
</evidence>
<accession>A0A7J6UZV1</accession>
<comment type="similarity">
    <text evidence="3">Belongs to the class-III pyridoxal-phosphate-dependent aminotransferase family.</text>
</comment>
<sequence length="86" mass="9855">MPRVLEKEKRRAHCADVGSHLIHCLKSLQQRHDSFFMKCFLVNGDVRIELVTDKIEKPPAETAVLFEMLRELRVLIGEGGLHGNVF</sequence>
<dbReference type="PANTHER" id="PTHR45688:SF3">
    <property type="entry name" value="ALANINE--GLYOXYLATE AMINOTRANSFERASE 2, MITOCHONDRIAL"/>
    <property type="match status" value="1"/>
</dbReference>
<dbReference type="GO" id="GO:0008453">
    <property type="term" value="F:alanine-glyoxylate transaminase activity"/>
    <property type="evidence" value="ECO:0007669"/>
    <property type="project" value="TreeGrafter"/>
</dbReference>